<dbReference type="OrthoDB" id="10067394at2759"/>
<evidence type="ECO:0000256" key="4">
    <source>
        <dbReference type="ARBA" id="ARBA00011218"/>
    </source>
</evidence>
<evidence type="ECO:0000256" key="3">
    <source>
        <dbReference type="ARBA" id="ARBA00009400"/>
    </source>
</evidence>
<evidence type="ECO:0000256" key="7">
    <source>
        <dbReference type="ARBA" id="ARBA00022642"/>
    </source>
</evidence>
<organism evidence="14 16">
    <name type="scientific">Rotaria sordida</name>
    <dbReference type="NCBI Taxonomy" id="392033"/>
    <lineage>
        <taxon>Eukaryota</taxon>
        <taxon>Metazoa</taxon>
        <taxon>Spiralia</taxon>
        <taxon>Gnathifera</taxon>
        <taxon>Rotifera</taxon>
        <taxon>Eurotatoria</taxon>
        <taxon>Bdelloidea</taxon>
        <taxon>Philodinida</taxon>
        <taxon>Philodinidae</taxon>
        <taxon>Rotaria</taxon>
    </lineage>
</organism>
<dbReference type="Pfam" id="PF01729">
    <property type="entry name" value="QRPTase_C"/>
    <property type="match status" value="1"/>
</dbReference>
<feature type="domain" description="Quinolinate phosphoribosyl transferase C-terminal" evidence="12">
    <location>
        <begin position="115"/>
        <end position="280"/>
    </location>
</feature>
<dbReference type="Pfam" id="PF02749">
    <property type="entry name" value="QRPTase_N"/>
    <property type="match status" value="1"/>
</dbReference>
<dbReference type="InterPro" id="IPR013785">
    <property type="entry name" value="Aldolase_TIM"/>
</dbReference>
<feature type="domain" description="Quinolinate phosphoribosyl transferase N-terminal" evidence="13">
    <location>
        <begin position="27"/>
        <end position="113"/>
    </location>
</feature>
<comment type="subunit">
    <text evidence="4 11">Hexamer formed by 3 homodimers.</text>
</comment>
<dbReference type="FunFam" id="3.20.20.70:FF:000030">
    <property type="entry name" value="Nicotinate-nucleotide pyrophosphorylase, carboxylating"/>
    <property type="match status" value="1"/>
</dbReference>
<dbReference type="UniPathway" id="UPA00253">
    <property type="reaction ID" value="UER00331"/>
</dbReference>
<evidence type="ECO:0000256" key="6">
    <source>
        <dbReference type="ARBA" id="ARBA00020990"/>
    </source>
</evidence>
<dbReference type="Gene3D" id="3.90.1170.20">
    <property type="entry name" value="Quinolinate phosphoribosyl transferase, N-terminal domain"/>
    <property type="match status" value="1"/>
</dbReference>
<proteinExistence type="inferred from homology"/>
<evidence type="ECO:0000256" key="1">
    <source>
        <dbReference type="ARBA" id="ARBA00003237"/>
    </source>
</evidence>
<evidence type="ECO:0000313" key="16">
    <source>
        <dbReference type="Proteomes" id="UP000663882"/>
    </source>
</evidence>
<dbReference type="Proteomes" id="UP000663882">
    <property type="component" value="Unassembled WGS sequence"/>
</dbReference>
<dbReference type="SUPFAM" id="SSF51690">
    <property type="entry name" value="Nicotinate/Quinolinate PRTase C-terminal domain-like"/>
    <property type="match status" value="1"/>
</dbReference>
<dbReference type="SUPFAM" id="SSF54675">
    <property type="entry name" value="Nicotinate/Quinolinate PRTase N-terminal domain-like"/>
    <property type="match status" value="1"/>
</dbReference>
<evidence type="ECO:0000313" key="15">
    <source>
        <dbReference type="EMBL" id="CAF3856057.1"/>
    </source>
</evidence>
<evidence type="ECO:0000256" key="11">
    <source>
        <dbReference type="PIRNR" id="PIRNR006250"/>
    </source>
</evidence>
<dbReference type="InterPro" id="IPR036068">
    <property type="entry name" value="Nicotinate_pribotase-like_C"/>
</dbReference>
<accession>A0A813VGT6</accession>
<evidence type="ECO:0000256" key="8">
    <source>
        <dbReference type="ARBA" id="ARBA00022676"/>
    </source>
</evidence>
<gene>
    <name evidence="15" type="ORF">OTI717_LOCUS21438</name>
    <name evidence="14" type="ORF">RFH988_LOCUS6055</name>
</gene>
<comment type="catalytic activity">
    <reaction evidence="10 11">
        <text>nicotinate beta-D-ribonucleotide + CO2 + diphosphate = quinolinate + 5-phospho-alpha-D-ribose 1-diphosphate + 2 H(+)</text>
        <dbReference type="Rhea" id="RHEA:12733"/>
        <dbReference type="ChEBI" id="CHEBI:15378"/>
        <dbReference type="ChEBI" id="CHEBI:16526"/>
        <dbReference type="ChEBI" id="CHEBI:29959"/>
        <dbReference type="ChEBI" id="CHEBI:33019"/>
        <dbReference type="ChEBI" id="CHEBI:57502"/>
        <dbReference type="ChEBI" id="CHEBI:58017"/>
        <dbReference type="EC" id="2.4.2.19"/>
    </reaction>
</comment>
<reference evidence="14" key="1">
    <citation type="submission" date="2021-02" db="EMBL/GenBank/DDBJ databases">
        <authorList>
            <person name="Nowell W R."/>
        </authorList>
    </citation>
    <scope>NUCLEOTIDE SEQUENCE</scope>
</reference>
<evidence type="ECO:0000256" key="5">
    <source>
        <dbReference type="ARBA" id="ARBA00011944"/>
    </source>
</evidence>
<dbReference type="GO" id="GO:0004514">
    <property type="term" value="F:nicotinate-nucleotide diphosphorylase (carboxylating) activity"/>
    <property type="evidence" value="ECO:0007669"/>
    <property type="project" value="UniProtKB-EC"/>
</dbReference>
<dbReference type="InterPro" id="IPR002638">
    <property type="entry name" value="Quinolinate_PRibosylTrfase_C"/>
</dbReference>
<keyword evidence="7 11" id="KW-0662">Pyridine nucleotide biosynthesis</keyword>
<dbReference type="InterPro" id="IPR022412">
    <property type="entry name" value="Quinolinate_PRibosylTrfase_N"/>
</dbReference>
<dbReference type="EC" id="2.4.2.19" evidence="5 11"/>
<dbReference type="CDD" id="cd01572">
    <property type="entry name" value="QPRTase"/>
    <property type="match status" value="1"/>
</dbReference>
<keyword evidence="9 11" id="KW-0808">Transferase</keyword>
<dbReference type="PIRSF" id="PIRSF006250">
    <property type="entry name" value="NadC_ModD"/>
    <property type="match status" value="1"/>
</dbReference>
<dbReference type="InterPro" id="IPR027277">
    <property type="entry name" value="NadC/ModD"/>
</dbReference>
<dbReference type="NCBIfam" id="TIGR00078">
    <property type="entry name" value="nadC"/>
    <property type="match status" value="1"/>
</dbReference>
<dbReference type="Proteomes" id="UP000663823">
    <property type="component" value="Unassembled WGS sequence"/>
</dbReference>
<dbReference type="InterPro" id="IPR004393">
    <property type="entry name" value="NadC"/>
</dbReference>
<sequence>MQNIDITQLSIETDVRCALKEDIGDGDVTAQLIPLEQISNATVITREVAIICGILWFNEVFRQLDSDNNIIIKWNVKDGDRVQPNDILCILKGPSRILLTGERTALNFLQLLSGIATRCRYYADLVQGTNVQIRDTRKTIPGLRLAEKYAVTQGGCYNHRLGLYDAFLIKENHIAACDNSIEKVIKRAYEISSNKPIEIEVENLDELQQALNANANMILLDNMNLDEIRQAVQITSGRAKLEASGGINETILRAVAETGVDFIALGILTKDIKAIDLSMRFQPQ</sequence>
<evidence type="ECO:0000313" key="14">
    <source>
        <dbReference type="EMBL" id="CAF0843153.1"/>
    </source>
</evidence>
<dbReference type="GO" id="GO:0034213">
    <property type="term" value="P:quinolinate catabolic process"/>
    <property type="evidence" value="ECO:0007669"/>
    <property type="project" value="TreeGrafter"/>
</dbReference>
<evidence type="ECO:0000259" key="12">
    <source>
        <dbReference type="Pfam" id="PF01729"/>
    </source>
</evidence>
<protein>
    <recommendedName>
        <fullName evidence="6 11">Nicotinate-nucleotide pyrophosphorylase [carboxylating]</fullName>
        <ecNumber evidence="5 11">2.4.2.19</ecNumber>
    </recommendedName>
    <alternativeName>
        <fullName evidence="11">Quinolinate phosphoribosyltransferase [decarboxylating]</fullName>
    </alternativeName>
</protein>
<dbReference type="PANTHER" id="PTHR32179:SF3">
    <property type="entry name" value="NICOTINATE-NUCLEOTIDE PYROPHOSPHORYLASE [CARBOXYLATING]"/>
    <property type="match status" value="1"/>
</dbReference>
<keyword evidence="8 11" id="KW-0328">Glycosyltransferase</keyword>
<dbReference type="FunFam" id="3.90.1170.20:FF:000001">
    <property type="entry name" value="Nicotinate-nucleotide diphosphorylase (Carboxylating)"/>
    <property type="match status" value="1"/>
</dbReference>
<dbReference type="GO" id="GO:0005737">
    <property type="term" value="C:cytoplasm"/>
    <property type="evidence" value="ECO:0007669"/>
    <property type="project" value="TreeGrafter"/>
</dbReference>
<dbReference type="AlphaFoldDB" id="A0A813VGT6"/>
<dbReference type="InterPro" id="IPR037128">
    <property type="entry name" value="Quinolinate_PRibosylTase_N_sf"/>
</dbReference>
<dbReference type="EMBL" id="CAJOAX010003469">
    <property type="protein sequence ID" value="CAF3856057.1"/>
    <property type="molecule type" value="Genomic_DNA"/>
</dbReference>
<comment type="pathway">
    <text evidence="2 11">Cofactor biosynthesis; NAD(+) biosynthesis; nicotinate D-ribonucleotide from quinolinate: step 1/1.</text>
</comment>
<dbReference type="EMBL" id="CAJNOO010000177">
    <property type="protein sequence ID" value="CAF0843153.1"/>
    <property type="molecule type" value="Genomic_DNA"/>
</dbReference>
<comment type="caution">
    <text evidence="14">The sequence shown here is derived from an EMBL/GenBank/DDBJ whole genome shotgun (WGS) entry which is preliminary data.</text>
</comment>
<dbReference type="GO" id="GO:0009435">
    <property type="term" value="P:NAD+ biosynthetic process"/>
    <property type="evidence" value="ECO:0007669"/>
    <property type="project" value="UniProtKB-UniPathway"/>
</dbReference>
<dbReference type="Gene3D" id="3.20.20.70">
    <property type="entry name" value="Aldolase class I"/>
    <property type="match status" value="1"/>
</dbReference>
<evidence type="ECO:0000259" key="13">
    <source>
        <dbReference type="Pfam" id="PF02749"/>
    </source>
</evidence>
<dbReference type="PANTHER" id="PTHR32179">
    <property type="entry name" value="NICOTINATE-NUCLEOTIDE PYROPHOSPHORYLASE [CARBOXYLATING]"/>
    <property type="match status" value="1"/>
</dbReference>
<evidence type="ECO:0000256" key="2">
    <source>
        <dbReference type="ARBA" id="ARBA00004893"/>
    </source>
</evidence>
<comment type="function">
    <text evidence="1 11">Involved in the catabolism of quinolinic acid (QA).</text>
</comment>
<comment type="similarity">
    <text evidence="3 11">Belongs to the NadC/ModD family.</text>
</comment>
<name>A0A813VGT6_9BILA</name>
<evidence type="ECO:0000256" key="10">
    <source>
        <dbReference type="ARBA" id="ARBA00047445"/>
    </source>
</evidence>
<evidence type="ECO:0000256" key="9">
    <source>
        <dbReference type="ARBA" id="ARBA00022679"/>
    </source>
</evidence>